<dbReference type="GO" id="GO:0004536">
    <property type="term" value="F:DNA nuclease activity"/>
    <property type="evidence" value="ECO:0007669"/>
    <property type="project" value="InterPro"/>
</dbReference>
<feature type="binding site" evidence="3">
    <location>
        <position position="128"/>
    </location>
    <ligand>
        <name>a divalent metal cation</name>
        <dbReference type="ChEBI" id="CHEBI:60240"/>
        <label>2</label>
    </ligand>
</feature>
<keyword evidence="5" id="KW-1185">Reference proteome</keyword>
<reference evidence="4 5" key="1">
    <citation type="submission" date="2018-05" db="EMBL/GenBank/DDBJ databases">
        <title>The Hungate 1000. A catalogue of reference genomes from the rumen microbiome.</title>
        <authorList>
            <person name="Kelly W."/>
        </authorList>
    </citation>
    <scope>NUCLEOTIDE SEQUENCE [LARGE SCALE GENOMIC DNA]</scope>
    <source>
        <strain evidence="4 5">NLAE-zl-C242</strain>
    </source>
</reference>
<dbReference type="Gene3D" id="3.20.20.140">
    <property type="entry name" value="Metal-dependent hydrolases"/>
    <property type="match status" value="1"/>
</dbReference>
<proteinExistence type="predicted"/>
<evidence type="ECO:0000313" key="5">
    <source>
        <dbReference type="Proteomes" id="UP000245845"/>
    </source>
</evidence>
<feature type="binding site" evidence="3">
    <location>
        <position position="6"/>
    </location>
    <ligand>
        <name>a divalent metal cation</name>
        <dbReference type="ChEBI" id="CHEBI:60240"/>
        <label>1</label>
    </ligand>
</feature>
<dbReference type="SUPFAM" id="SSF51556">
    <property type="entry name" value="Metallo-dependent hydrolases"/>
    <property type="match status" value="1"/>
</dbReference>
<dbReference type="NCBIfam" id="TIGR00010">
    <property type="entry name" value="YchF/TatD family DNA exonuclease"/>
    <property type="match status" value="1"/>
</dbReference>
<dbReference type="InterPro" id="IPR001130">
    <property type="entry name" value="TatD-like"/>
</dbReference>
<feature type="binding site" evidence="3">
    <location>
        <position position="92"/>
    </location>
    <ligand>
        <name>a divalent metal cation</name>
        <dbReference type="ChEBI" id="CHEBI:60240"/>
        <label>1</label>
    </ligand>
</feature>
<evidence type="ECO:0000256" key="1">
    <source>
        <dbReference type="ARBA" id="ARBA00022723"/>
    </source>
</evidence>
<keyword evidence="2" id="KW-0378">Hydrolase</keyword>
<dbReference type="GO" id="GO:0016788">
    <property type="term" value="F:hydrolase activity, acting on ester bonds"/>
    <property type="evidence" value="ECO:0007669"/>
    <property type="project" value="InterPro"/>
</dbReference>
<dbReference type="OrthoDB" id="9810005at2"/>
<evidence type="ECO:0000256" key="2">
    <source>
        <dbReference type="ARBA" id="ARBA00022801"/>
    </source>
</evidence>
<evidence type="ECO:0000313" key="4">
    <source>
        <dbReference type="EMBL" id="PWJ30417.1"/>
    </source>
</evidence>
<gene>
    <name evidence="4" type="ORF">A8806_104287</name>
</gene>
<dbReference type="InterPro" id="IPR015991">
    <property type="entry name" value="TatD/YcfH-like"/>
</dbReference>
<dbReference type="PROSITE" id="PS01091">
    <property type="entry name" value="TATD_3"/>
    <property type="match status" value="1"/>
</dbReference>
<dbReference type="FunFam" id="3.20.20.140:FF:000005">
    <property type="entry name" value="TatD family hydrolase"/>
    <property type="match status" value="1"/>
</dbReference>
<dbReference type="CDD" id="cd01310">
    <property type="entry name" value="TatD_DNAse"/>
    <property type="match status" value="1"/>
</dbReference>
<dbReference type="PANTHER" id="PTHR46124">
    <property type="entry name" value="D-AMINOACYL-TRNA DEACYLASE"/>
    <property type="match status" value="1"/>
</dbReference>
<dbReference type="EMBL" id="QGDL01000004">
    <property type="protein sequence ID" value="PWJ30417.1"/>
    <property type="molecule type" value="Genomic_DNA"/>
</dbReference>
<dbReference type="PIRSF" id="PIRSF005902">
    <property type="entry name" value="DNase_TatD"/>
    <property type="match status" value="1"/>
</dbReference>
<dbReference type="InterPro" id="IPR032466">
    <property type="entry name" value="Metal_Hydrolase"/>
</dbReference>
<sequence length="255" mass="28811">MIFDTHAHYDDEQFHEDRDELLGAVHDGGVGTIVNVGSDVASWEDIRTLVGKYPFIYGAAGVHPDDVGELDEEKFSRLKGILQEEKFVAVGEIGLDYYWDNESHEIQKAWFIRQLDLARELGMPVIIHSRDAAADTFEIMKEHAEGLDGVIHCFSYSVELAREYVKRGFYIGIGGVVTFKNSRKLKEVVVDTPLESLVLETDCPYLAPVPNRGKRNSSLNLTYVAEEIASLKGVTYEEVVKTTEENARRLYHMEP</sequence>
<name>A0A2Y9BD87_9FIRM</name>
<keyword evidence="1 3" id="KW-0479">Metal-binding</keyword>
<accession>A0A2Y9BD87</accession>
<dbReference type="Pfam" id="PF01026">
    <property type="entry name" value="TatD_DNase"/>
    <property type="match status" value="1"/>
</dbReference>
<comment type="caution">
    <text evidence="4">The sequence shown here is derived from an EMBL/GenBank/DDBJ whole genome shotgun (WGS) entry which is preliminary data.</text>
</comment>
<dbReference type="PANTHER" id="PTHR46124:SF2">
    <property type="entry name" value="D-AMINOACYL-TRNA DEACYLASE"/>
    <property type="match status" value="1"/>
</dbReference>
<protein>
    <submittedName>
        <fullName evidence="4">TatD DNase family protein</fullName>
    </submittedName>
</protein>
<dbReference type="Proteomes" id="UP000245845">
    <property type="component" value="Unassembled WGS sequence"/>
</dbReference>
<evidence type="ECO:0000256" key="3">
    <source>
        <dbReference type="PIRSR" id="PIRSR005902-1"/>
    </source>
</evidence>
<feature type="binding site" evidence="3">
    <location>
        <position position="152"/>
    </location>
    <ligand>
        <name>a divalent metal cation</name>
        <dbReference type="ChEBI" id="CHEBI:60240"/>
        <label>2</label>
    </ligand>
</feature>
<organism evidence="4 5">
    <name type="scientific">Faecalicatena orotica</name>
    <dbReference type="NCBI Taxonomy" id="1544"/>
    <lineage>
        <taxon>Bacteria</taxon>
        <taxon>Bacillati</taxon>
        <taxon>Bacillota</taxon>
        <taxon>Clostridia</taxon>
        <taxon>Lachnospirales</taxon>
        <taxon>Lachnospiraceae</taxon>
        <taxon>Faecalicatena</taxon>
    </lineage>
</organism>
<dbReference type="RefSeq" id="WP_109730837.1">
    <property type="nucleotide sequence ID" value="NZ_BAAACK010000019.1"/>
</dbReference>
<feature type="binding site" evidence="3">
    <location>
        <position position="202"/>
    </location>
    <ligand>
        <name>a divalent metal cation</name>
        <dbReference type="ChEBI" id="CHEBI:60240"/>
        <label>1</label>
    </ligand>
</feature>
<dbReference type="AlphaFoldDB" id="A0A2Y9BD87"/>
<dbReference type="InterPro" id="IPR018228">
    <property type="entry name" value="DNase_TatD-rel_CS"/>
</dbReference>
<feature type="binding site" evidence="3">
    <location>
        <position position="8"/>
    </location>
    <ligand>
        <name>a divalent metal cation</name>
        <dbReference type="ChEBI" id="CHEBI:60240"/>
        <label>1</label>
    </ligand>
</feature>
<dbReference type="GO" id="GO:0005829">
    <property type="term" value="C:cytosol"/>
    <property type="evidence" value="ECO:0007669"/>
    <property type="project" value="TreeGrafter"/>
</dbReference>
<dbReference type="GO" id="GO:0046872">
    <property type="term" value="F:metal ion binding"/>
    <property type="evidence" value="ECO:0007669"/>
    <property type="project" value="UniProtKB-KW"/>
</dbReference>